<gene>
    <name evidence="2" type="ORF">QTH91_01500</name>
</gene>
<reference evidence="2" key="1">
    <citation type="submission" date="2023-06" db="EMBL/GenBank/DDBJ databases">
        <authorList>
            <person name="Jiang Y."/>
            <person name="Liu Q."/>
        </authorList>
    </citation>
    <scope>NUCLEOTIDE SEQUENCE</scope>
    <source>
        <strain evidence="2">CGMCC 1.12089</strain>
    </source>
</reference>
<comment type="caution">
    <text evidence="2">The sequence shown here is derived from an EMBL/GenBank/DDBJ whole genome shotgun (WGS) entry which is preliminary data.</text>
</comment>
<evidence type="ECO:0000313" key="3">
    <source>
        <dbReference type="Proteomes" id="UP001174908"/>
    </source>
</evidence>
<dbReference type="PROSITE" id="PS50075">
    <property type="entry name" value="CARRIER"/>
    <property type="match status" value="1"/>
</dbReference>
<dbReference type="InterPro" id="IPR009081">
    <property type="entry name" value="PP-bd_ACP"/>
</dbReference>
<proteinExistence type="predicted"/>
<accession>A0ABT7N5J5</accession>
<sequence length="93" mass="10070">MNSLKELQDLIHQKYGMSPEDIDPHASMRDKGFDSLALAEFLFEIEDQLGISLPDPDPEMDTLAQLAELVDRARAEPAAAKTAATADATEVAG</sequence>
<feature type="domain" description="Carrier" evidence="1">
    <location>
        <begin position="1"/>
        <end position="77"/>
    </location>
</feature>
<dbReference type="InterPro" id="IPR036736">
    <property type="entry name" value="ACP-like_sf"/>
</dbReference>
<evidence type="ECO:0000259" key="1">
    <source>
        <dbReference type="PROSITE" id="PS50075"/>
    </source>
</evidence>
<evidence type="ECO:0000313" key="2">
    <source>
        <dbReference type="EMBL" id="MDM0043145.1"/>
    </source>
</evidence>
<name>A0ABT7N5J5_9BURK</name>
<dbReference type="EMBL" id="JASZYV010000001">
    <property type="protein sequence ID" value="MDM0043145.1"/>
    <property type="molecule type" value="Genomic_DNA"/>
</dbReference>
<dbReference type="SUPFAM" id="SSF47336">
    <property type="entry name" value="ACP-like"/>
    <property type="match status" value="1"/>
</dbReference>
<organism evidence="2 3">
    <name type="scientific">Variovorax dokdonensis</name>
    <dbReference type="NCBI Taxonomy" id="344883"/>
    <lineage>
        <taxon>Bacteria</taxon>
        <taxon>Pseudomonadati</taxon>
        <taxon>Pseudomonadota</taxon>
        <taxon>Betaproteobacteria</taxon>
        <taxon>Burkholderiales</taxon>
        <taxon>Comamonadaceae</taxon>
        <taxon>Variovorax</taxon>
    </lineage>
</organism>
<dbReference type="Gene3D" id="1.10.1200.10">
    <property type="entry name" value="ACP-like"/>
    <property type="match status" value="1"/>
</dbReference>
<keyword evidence="3" id="KW-1185">Reference proteome</keyword>
<dbReference type="Pfam" id="PF00550">
    <property type="entry name" value="PP-binding"/>
    <property type="match status" value="1"/>
</dbReference>
<dbReference type="Proteomes" id="UP001174908">
    <property type="component" value="Unassembled WGS sequence"/>
</dbReference>
<dbReference type="RefSeq" id="WP_286658268.1">
    <property type="nucleotide sequence ID" value="NZ_JASZYV010000001.1"/>
</dbReference>
<protein>
    <submittedName>
        <fullName evidence="2">Acyl carrier protein</fullName>
    </submittedName>
</protein>